<evidence type="ECO:0000313" key="1">
    <source>
        <dbReference type="EMBL" id="WNZ21425.1"/>
    </source>
</evidence>
<reference evidence="1" key="1">
    <citation type="submission" date="2020-05" db="EMBL/GenBank/DDBJ databases">
        <authorList>
            <person name="Zhu T."/>
            <person name="Keshari N."/>
            <person name="Lu X."/>
        </authorList>
    </citation>
    <scope>NUCLEOTIDE SEQUENCE</scope>
    <source>
        <strain evidence="1">NK1-12</strain>
    </source>
</reference>
<dbReference type="EMBL" id="CP053586">
    <property type="protein sequence ID" value="WNZ21425.1"/>
    <property type="molecule type" value="Genomic_DNA"/>
</dbReference>
<organism evidence="1">
    <name type="scientific">Leptolyngbya sp. NK1-12</name>
    <dbReference type="NCBI Taxonomy" id="2547451"/>
    <lineage>
        <taxon>Bacteria</taxon>
        <taxon>Bacillati</taxon>
        <taxon>Cyanobacteriota</taxon>
        <taxon>Cyanophyceae</taxon>
        <taxon>Leptolyngbyales</taxon>
        <taxon>Leptolyngbyaceae</taxon>
        <taxon>Leptolyngbya group</taxon>
        <taxon>Leptolyngbya</taxon>
    </lineage>
</organism>
<protein>
    <submittedName>
        <fullName evidence="1">DUF2993 domain-containing protein</fullName>
    </submittedName>
</protein>
<dbReference type="AlphaFoldDB" id="A0AA96WBE0"/>
<accession>A0AA96WBE0</accession>
<dbReference type="Pfam" id="PF11209">
    <property type="entry name" value="LmeA"/>
    <property type="match status" value="1"/>
</dbReference>
<dbReference type="RefSeq" id="WP_316432659.1">
    <property type="nucleotide sequence ID" value="NZ_CP053586.1"/>
</dbReference>
<proteinExistence type="predicted"/>
<name>A0AA96WBE0_9CYAN</name>
<sequence length="271" mass="30182">MEFFTIVLSGLLGIVSPFGFVVERVAEDTIRDRLEAVETLAVRVDNTPNYQLAQGNVDRVRLAARGVYPEAGIRIALLEVETDAIQVDPGRLRQGELTLERPLNAGVRLVLTETDLNQALQSPQVSEQLRDLSLDFLGDPAQQLERYEFVDPQVEFLDGNRVRFQTVLQSQQFQQQLVIIVESGIQILAGRQLQLVEPTVTIDGNPLPPELIQFLVGGISQQLDLANLTEQGITARILEWSLDANQLSLAAFVQVQPEFVEQNLTQLTQSN</sequence>
<gene>
    <name evidence="1" type="ORF">HJG54_00135</name>
</gene>
<dbReference type="InterPro" id="IPR021373">
    <property type="entry name" value="DUF2993"/>
</dbReference>